<dbReference type="eggNOG" id="ENOG502QTNU">
    <property type="taxonomic scope" value="Eukaryota"/>
</dbReference>
<feature type="region of interest" description="Disordered" evidence="8">
    <location>
        <begin position="576"/>
        <end position="630"/>
    </location>
</feature>
<evidence type="ECO:0000256" key="7">
    <source>
        <dbReference type="ARBA" id="ARBA00035045"/>
    </source>
</evidence>
<evidence type="ECO:0000256" key="6">
    <source>
        <dbReference type="ARBA" id="ARBA00035023"/>
    </source>
</evidence>
<feature type="region of interest" description="Disordered" evidence="8">
    <location>
        <begin position="124"/>
        <end position="149"/>
    </location>
</feature>
<accession>A0A1Y5I9M5</accession>
<evidence type="ECO:0000256" key="4">
    <source>
        <dbReference type="ARBA" id="ARBA00023004"/>
    </source>
</evidence>
<evidence type="ECO:0000256" key="8">
    <source>
        <dbReference type="SAM" id="MobiDB-lite"/>
    </source>
</evidence>
<feature type="region of interest" description="Disordered" evidence="8">
    <location>
        <begin position="1"/>
        <end position="39"/>
    </location>
</feature>
<reference evidence="9" key="1">
    <citation type="submission" date="2017-04" db="EMBL/GenBank/DDBJ databases">
        <title>Population genomics of picophytoplankton unveils novel chromosome hypervariability.</title>
        <authorList>
            <consortium name="DOE Joint Genome Institute"/>
            <person name="Blanc-Mathieu R."/>
            <person name="Krasovec M."/>
            <person name="Hebrard M."/>
            <person name="Yau S."/>
            <person name="Desgranges E."/>
            <person name="Martin J."/>
            <person name="Schackwitz W."/>
            <person name="Kuo A."/>
            <person name="Salin G."/>
            <person name="Donnadieu C."/>
            <person name="Desdevises Y."/>
            <person name="Sanchez-Ferandin S."/>
            <person name="Moreau H."/>
            <person name="Rivals E."/>
            <person name="Grigoriev I.V."/>
            <person name="Grimsley N."/>
            <person name="Eyre-Walker A."/>
            <person name="Piganeau G."/>
        </authorList>
    </citation>
    <scope>NUCLEOTIDE SEQUENCE [LARGE SCALE GENOMIC DNA]</scope>
    <source>
        <strain evidence="9">RCC 1115</strain>
    </source>
</reference>
<evidence type="ECO:0000313" key="9">
    <source>
        <dbReference type="EMBL" id="OUS46161.1"/>
    </source>
</evidence>
<dbReference type="InterPro" id="IPR009770">
    <property type="entry name" value="HGLS"/>
</dbReference>
<sequence length="630" mass="69187">MNNSPEMPFLLPPFSRPTTTRVDKRCASDRATSIDRTDRTAAKRSPVPFVSLARTTHPSPSASTVVVTVSLSIDRPTPNPNCRARSASRVLKLAPVPVARARDPTPSSHTLCACASLPISHVTRAQHPRPSPPSASPSSSFANVTSPNTSAVGDANDARFILAARASPLVPVATARATANAANAAHVTRAARRRALARSPPRMRATLCRQSSSRIIMNDDDADVDPAQRVIRKTYRIAKRSIAELVRGYFAHNASARTACEHLMRVSGETMENLTDAEYVARETPLDHLAFRSLGTKDMGIDGVCERFEACGYVLCEESEDGPAATYRFPEKRVRARWMRPPETPIGEIALPRIFVSELVLEECDADLRSLVEGVLARVSDGKVFQSGEYADGRIARWQLPAASTYAKLQKLSEYASWTLLHGYAVNHIAVSLFQLRKKYPETPIRALEDVDKAFAANAALARKPWNDRGGRIKRSPSGLLLQSSLMSEPHRFNLYKQTQAIRNRYGRDDEEEIFKEYKLPGSYIEFVQRMPRPEHADKAFEELNEQDLRDGFESSNADQIFESTSVVLASAQRNQNPPISGAAAPSEPPAGPRSGAPQAVAPRIHAKTERVDNMPGRGKQGNADVIDLT</sequence>
<evidence type="ECO:0000256" key="2">
    <source>
        <dbReference type="ARBA" id="ARBA00022964"/>
    </source>
</evidence>
<dbReference type="SMART" id="SM01150">
    <property type="entry name" value="DUF1338"/>
    <property type="match status" value="1"/>
</dbReference>
<protein>
    <recommendedName>
        <fullName evidence="6">2-oxoadipate dioxygenase/decarboxylase</fullName>
        <ecNumber evidence="6">1.13.11.93</ecNumber>
    </recommendedName>
    <alternativeName>
        <fullName evidence="7">2-hydroxyglutarate synthase</fullName>
    </alternativeName>
</protein>
<proteinExistence type="inferred from homology"/>
<dbReference type="EMBL" id="KZ155784">
    <property type="protein sequence ID" value="OUS46161.1"/>
    <property type="molecule type" value="Genomic_DNA"/>
</dbReference>
<comment type="similarity">
    <text evidence="5">Belongs to the 2-oxoadipate dioxygenase/decarboxylase family.</text>
</comment>
<evidence type="ECO:0000256" key="1">
    <source>
        <dbReference type="ARBA" id="ARBA00001954"/>
    </source>
</evidence>
<dbReference type="Proteomes" id="UP000195557">
    <property type="component" value="Unassembled WGS sequence"/>
</dbReference>
<evidence type="ECO:0000256" key="5">
    <source>
        <dbReference type="ARBA" id="ARBA00035013"/>
    </source>
</evidence>
<dbReference type="PANTHER" id="PTHR31136:SF5">
    <property type="entry name" value="2-OXOADIPATE DIOXYGENASE_DECARBOXYLASE, CHLOROPLASTIC"/>
    <property type="match status" value="1"/>
</dbReference>
<dbReference type="CDD" id="cd16350">
    <property type="entry name" value="VOC_like"/>
    <property type="match status" value="1"/>
</dbReference>
<dbReference type="Gene3D" id="3.10.180.50">
    <property type="match status" value="2"/>
</dbReference>
<dbReference type="AlphaFoldDB" id="A0A1Y5I9M5"/>
<keyword evidence="2" id="KW-0223">Dioxygenase</keyword>
<dbReference type="Pfam" id="PF07063">
    <property type="entry name" value="HGLS"/>
    <property type="match status" value="1"/>
</dbReference>
<dbReference type="EC" id="1.13.11.93" evidence="6"/>
<organism evidence="9">
    <name type="scientific">Ostreococcus tauri</name>
    <name type="common">Marine green alga</name>
    <dbReference type="NCBI Taxonomy" id="70448"/>
    <lineage>
        <taxon>Eukaryota</taxon>
        <taxon>Viridiplantae</taxon>
        <taxon>Chlorophyta</taxon>
        <taxon>Mamiellophyceae</taxon>
        <taxon>Mamiellales</taxon>
        <taxon>Bathycoccaceae</taxon>
        <taxon>Ostreococcus</taxon>
    </lineage>
</organism>
<dbReference type="PANTHER" id="PTHR31136">
    <property type="entry name" value="DUF1338 DOMAIN-CONTAINING PROTEIN"/>
    <property type="match status" value="1"/>
</dbReference>
<name>A0A1Y5I9M5_OSTTA</name>
<feature type="compositionally biased region" description="Basic and acidic residues" evidence="8">
    <location>
        <begin position="21"/>
        <end position="39"/>
    </location>
</feature>
<gene>
    <name evidence="9" type="ORF">BE221DRAFT_74866</name>
</gene>
<evidence type="ECO:0000256" key="3">
    <source>
        <dbReference type="ARBA" id="ARBA00023002"/>
    </source>
</evidence>
<keyword evidence="4" id="KW-0408">Iron</keyword>
<dbReference type="GO" id="GO:0051213">
    <property type="term" value="F:dioxygenase activity"/>
    <property type="evidence" value="ECO:0007669"/>
    <property type="project" value="UniProtKB-KW"/>
</dbReference>
<keyword evidence="3" id="KW-0560">Oxidoreductase</keyword>
<comment type="cofactor">
    <cofactor evidence="1">
        <name>Fe(2+)</name>
        <dbReference type="ChEBI" id="CHEBI:29033"/>
    </cofactor>
</comment>